<dbReference type="EMBL" id="JQ844229">
    <property type="protein sequence ID" value="AGS53308.1"/>
    <property type="molecule type" value="Genomic_DNA"/>
</dbReference>
<accession>A0A806K0T5</accession>
<dbReference type="AlphaFoldDB" id="A0A806K0T5"/>
<protein>
    <submittedName>
        <fullName evidence="1">Uncharacterized protein</fullName>
    </submittedName>
</protein>
<name>A0A806K0T5_9BACT</name>
<reference evidence="1" key="1">
    <citation type="submission" date="2012-03" db="EMBL/GenBank/DDBJ databases">
        <title>Functional metagenomics reveals considerable lignocellulase gene clusters in the gut microbiome of a wood-feeding higher termite.</title>
        <authorList>
            <person name="Liu N."/>
        </authorList>
    </citation>
    <scope>NUCLEOTIDE SEQUENCE</scope>
</reference>
<organism evidence="1">
    <name type="scientific">uncultured bacterium contig00013</name>
    <dbReference type="NCBI Taxonomy" id="1181504"/>
    <lineage>
        <taxon>Bacteria</taxon>
        <taxon>environmental samples</taxon>
    </lineage>
</organism>
<proteinExistence type="predicted"/>
<evidence type="ECO:0000313" key="1">
    <source>
        <dbReference type="EMBL" id="AGS53308.1"/>
    </source>
</evidence>
<sequence length="39" mass="4484">MAFSWGTRAPPYRKKITVVMTDLCSTVMENKKIMLHEGL</sequence>